<protein>
    <submittedName>
        <fullName evidence="8">OLC1v1019373C1</fullName>
    </submittedName>
</protein>
<dbReference type="InterPro" id="IPR057444">
    <property type="entry name" value="Znf-CCCH_AtC3H23-like"/>
</dbReference>
<dbReference type="SUPFAM" id="SSF90229">
    <property type="entry name" value="CCCH zinc finger"/>
    <property type="match status" value="1"/>
</dbReference>
<keyword evidence="2 5" id="KW-0863">Zinc-finger</keyword>
<dbReference type="GO" id="GO:0008270">
    <property type="term" value="F:zinc ion binding"/>
    <property type="evidence" value="ECO:0007669"/>
    <property type="project" value="UniProtKB-KW"/>
</dbReference>
<evidence type="ECO:0000256" key="4">
    <source>
        <dbReference type="ARBA" id="ARBA00023125"/>
    </source>
</evidence>
<dbReference type="Gene3D" id="4.10.1000.10">
    <property type="entry name" value="Zinc finger, CCCH-type"/>
    <property type="match status" value="1"/>
</dbReference>
<reference evidence="8" key="1">
    <citation type="submission" date="2023-03" db="EMBL/GenBank/DDBJ databases">
        <authorList>
            <person name="Julca I."/>
        </authorList>
    </citation>
    <scope>NUCLEOTIDE SEQUENCE</scope>
</reference>
<dbReference type="InterPro" id="IPR000571">
    <property type="entry name" value="Znf_CCCH"/>
</dbReference>
<sequence length="363" mass="40881">MRFGDSRRSYLTVQVSPLDFFDDDPTAYTPSSSVVYPDGGNAGTFDFFSDNNVASFQQDYVPLHSDSESDDVVSSGDDFDISAEVFACDQFRMFEFKVKKCLSCKVHDWTECPYAHKGEKARRRDPLKYRYSATPCSEIRKAGRCPEGNSCEFAHGVFETWLHPERYRTRPCRDGTTCTRRVCFFAHTADQFRVILDTGESCVRSPALPWKNSFSGDDLDDVKVKVVRPRLSPTSLLQSQMSTTSSPPVLPNSLNGITLSMQNLWIENLRRSSSCMGSPRGPQMASRQSAATPSAQTPFGSGSCAFDLWDKAYYDVEEEPVMERVESGRDLRARMYAKLIPQNSFHHSSTPVPDFGWISQLLD</sequence>
<evidence type="ECO:0000256" key="3">
    <source>
        <dbReference type="ARBA" id="ARBA00022833"/>
    </source>
</evidence>
<evidence type="ECO:0000313" key="8">
    <source>
        <dbReference type="EMBL" id="CAI9117885.1"/>
    </source>
</evidence>
<accession>A0AAV1EDT4</accession>
<evidence type="ECO:0000256" key="2">
    <source>
        <dbReference type="ARBA" id="ARBA00022771"/>
    </source>
</evidence>
<dbReference type="GO" id="GO:0003677">
    <property type="term" value="F:DNA binding"/>
    <property type="evidence" value="ECO:0007669"/>
    <property type="project" value="UniProtKB-KW"/>
</dbReference>
<dbReference type="InterPro" id="IPR036855">
    <property type="entry name" value="Znf_CCCH_sf"/>
</dbReference>
<dbReference type="PANTHER" id="PTHR14493">
    <property type="entry name" value="UNKEMPT FAMILY MEMBER"/>
    <property type="match status" value="1"/>
</dbReference>
<feature type="domain" description="C3H1-type" evidence="7">
    <location>
        <begin position="130"/>
        <end position="158"/>
    </location>
</feature>
<dbReference type="PROSITE" id="PS50103">
    <property type="entry name" value="ZF_C3H1"/>
    <property type="match status" value="1"/>
</dbReference>
<evidence type="ECO:0000256" key="5">
    <source>
        <dbReference type="PROSITE-ProRule" id="PRU00723"/>
    </source>
</evidence>
<dbReference type="Proteomes" id="UP001161247">
    <property type="component" value="Chromosome 9"/>
</dbReference>
<keyword evidence="9" id="KW-1185">Reference proteome</keyword>
<dbReference type="PANTHER" id="PTHR14493:SF147">
    <property type="entry name" value="ZINC FINGER CCCH DOMAIN-CONTAINING PROTEIN 23"/>
    <property type="match status" value="1"/>
</dbReference>
<evidence type="ECO:0000313" key="9">
    <source>
        <dbReference type="Proteomes" id="UP001161247"/>
    </source>
</evidence>
<dbReference type="Pfam" id="PF25512">
    <property type="entry name" value="zf-CCCH_AtC3H23"/>
    <property type="match status" value="1"/>
</dbReference>
<feature type="region of interest" description="Disordered" evidence="6">
    <location>
        <begin position="274"/>
        <end position="298"/>
    </location>
</feature>
<organism evidence="8 9">
    <name type="scientific">Oldenlandia corymbosa var. corymbosa</name>
    <dbReference type="NCBI Taxonomy" id="529605"/>
    <lineage>
        <taxon>Eukaryota</taxon>
        <taxon>Viridiplantae</taxon>
        <taxon>Streptophyta</taxon>
        <taxon>Embryophyta</taxon>
        <taxon>Tracheophyta</taxon>
        <taxon>Spermatophyta</taxon>
        <taxon>Magnoliopsida</taxon>
        <taxon>eudicotyledons</taxon>
        <taxon>Gunneridae</taxon>
        <taxon>Pentapetalae</taxon>
        <taxon>asterids</taxon>
        <taxon>lamiids</taxon>
        <taxon>Gentianales</taxon>
        <taxon>Rubiaceae</taxon>
        <taxon>Rubioideae</taxon>
        <taxon>Spermacoceae</taxon>
        <taxon>Hedyotis-Oldenlandia complex</taxon>
        <taxon>Oldenlandia</taxon>
    </lineage>
</organism>
<feature type="compositionally biased region" description="Polar residues" evidence="6">
    <location>
        <begin position="285"/>
        <end position="298"/>
    </location>
</feature>
<feature type="zinc finger region" description="C3H1-type" evidence="5">
    <location>
        <begin position="130"/>
        <end position="158"/>
    </location>
</feature>
<dbReference type="EMBL" id="OX459126">
    <property type="protein sequence ID" value="CAI9117885.1"/>
    <property type="molecule type" value="Genomic_DNA"/>
</dbReference>
<evidence type="ECO:0000259" key="7">
    <source>
        <dbReference type="PROSITE" id="PS50103"/>
    </source>
</evidence>
<gene>
    <name evidence="8" type="ORF">OLC1_LOCUS23875</name>
</gene>
<evidence type="ECO:0000256" key="1">
    <source>
        <dbReference type="ARBA" id="ARBA00022723"/>
    </source>
</evidence>
<keyword evidence="4" id="KW-0238">DNA-binding</keyword>
<keyword evidence="1 5" id="KW-0479">Metal-binding</keyword>
<proteinExistence type="predicted"/>
<name>A0AAV1EDT4_OLDCO</name>
<dbReference type="SMART" id="SM00356">
    <property type="entry name" value="ZnF_C3H1"/>
    <property type="match status" value="2"/>
</dbReference>
<evidence type="ECO:0000256" key="6">
    <source>
        <dbReference type="SAM" id="MobiDB-lite"/>
    </source>
</evidence>
<dbReference type="InterPro" id="IPR045234">
    <property type="entry name" value="Unkempt-like"/>
</dbReference>
<keyword evidence="3 5" id="KW-0862">Zinc</keyword>
<dbReference type="AlphaFoldDB" id="A0AAV1EDT4"/>